<comment type="similarity">
    <text evidence="5 13">In the C-terminal section; belongs to the HTP reductase family.</text>
</comment>
<feature type="binding site" evidence="15">
    <location>
        <position position="211"/>
    </location>
    <ligand>
        <name>substrate</name>
    </ligand>
</feature>
<dbReference type="SUPFAM" id="SSF53927">
    <property type="entry name" value="Cytidine deaminase-like"/>
    <property type="match status" value="1"/>
</dbReference>
<evidence type="ECO:0000256" key="16">
    <source>
        <dbReference type="PIRSR" id="PIRSR006769-3"/>
    </source>
</evidence>
<dbReference type="GO" id="GO:0008835">
    <property type="term" value="F:diaminohydroxyphosphoribosylaminopyrimidine deaminase activity"/>
    <property type="evidence" value="ECO:0007669"/>
    <property type="project" value="UniProtKB-EC"/>
</dbReference>
<dbReference type="SUPFAM" id="SSF53597">
    <property type="entry name" value="Dihydrofolate reductase-like"/>
    <property type="match status" value="1"/>
</dbReference>
<dbReference type="Pfam" id="PF01872">
    <property type="entry name" value="RibD_C"/>
    <property type="match status" value="1"/>
</dbReference>
<keyword evidence="8 13" id="KW-0378">Hydrolase</keyword>
<evidence type="ECO:0000256" key="12">
    <source>
        <dbReference type="ARBA" id="ARBA00023268"/>
    </source>
</evidence>
<keyword evidence="9 13" id="KW-0862">Zinc</keyword>
<evidence type="ECO:0000256" key="4">
    <source>
        <dbReference type="ARBA" id="ARBA00005259"/>
    </source>
</evidence>
<dbReference type="InterPro" id="IPR024072">
    <property type="entry name" value="DHFR-like_dom_sf"/>
</dbReference>
<comment type="similarity">
    <text evidence="4 13">In the N-terminal section; belongs to the cytidine and deoxycytidylate deaminase family.</text>
</comment>
<dbReference type="NCBIfam" id="TIGR00326">
    <property type="entry name" value="eubact_ribD"/>
    <property type="match status" value="1"/>
</dbReference>
<organism evidence="18 19">
    <name type="scientific">Caldithrix abyssi DSM 13497</name>
    <dbReference type="NCBI Taxonomy" id="880073"/>
    <lineage>
        <taxon>Bacteria</taxon>
        <taxon>Pseudomonadati</taxon>
        <taxon>Calditrichota</taxon>
        <taxon>Calditrichia</taxon>
        <taxon>Calditrichales</taxon>
        <taxon>Calditrichaceae</taxon>
        <taxon>Caldithrix</taxon>
    </lineage>
</organism>
<evidence type="ECO:0000313" key="18">
    <source>
        <dbReference type="EMBL" id="APF20621.1"/>
    </source>
</evidence>
<dbReference type="InterPro" id="IPR016193">
    <property type="entry name" value="Cytidine_deaminase-like"/>
</dbReference>
<evidence type="ECO:0000256" key="10">
    <source>
        <dbReference type="ARBA" id="ARBA00022857"/>
    </source>
</evidence>
<keyword evidence="7 13" id="KW-0479">Metal-binding</keyword>
<evidence type="ECO:0000256" key="14">
    <source>
        <dbReference type="PIRSR" id="PIRSR006769-1"/>
    </source>
</evidence>
<evidence type="ECO:0000256" key="3">
    <source>
        <dbReference type="ARBA" id="ARBA00004910"/>
    </source>
</evidence>
<dbReference type="Gene3D" id="3.40.430.10">
    <property type="entry name" value="Dihydrofolate Reductase, subunit A"/>
    <property type="match status" value="1"/>
</dbReference>
<feature type="binding site" evidence="16">
    <location>
        <position position="91"/>
    </location>
    <ligand>
        <name>Zn(2+)</name>
        <dbReference type="ChEBI" id="CHEBI:29105"/>
        <note>catalytic</note>
    </ligand>
</feature>
<dbReference type="OrthoDB" id="9800865at2"/>
<evidence type="ECO:0000256" key="9">
    <source>
        <dbReference type="ARBA" id="ARBA00022833"/>
    </source>
</evidence>
<sequence length="365" mass="41053">MPQMFSQFDKKMMRRCFTLARKGRFKVRPNPMVGAVLVKNGRVIGEGYHRYFGGPHAEVEAFQNATEDPTGATLYCNLEPCCHANKKTPPCTPLVISKKVARVVVANIDPNPDVSGKGLQQMREAGIQVESGLLQEEGAELNRVFFLNMKENRPFITLKIARSLDGFISESRDKQTWLTSEKAIKFVHRLRAAHQAVLVGAGTVRADDPQLTVRMARGPQPLRVALSASLIFSDRAQIFTDRFRDKTLIITTQQADKEKIEQLLGKGVRVESAPDLTNGNINLRLLLEILWQKFKIGSLLVEGGQQIFTNFLNERLLDELILIETPVLLGQGLPAFDRLRGHFLQLKTIKKLGPDVAIIYRKKER</sequence>
<evidence type="ECO:0000256" key="8">
    <source>
        <dbReference type="ARBA" id="ARBA00022801"/>
    </source>
</evidence>
<dbReference type="EC" id="1.1.1.193" evidence="13"/>
<feature type="binding site" evidence="15">
    <location>
        <position position="177"/>
    </location>
    <ligand>
        <name>NADP(+)</name>
        <dbReference type="ChEBI" id="CHEBI:58349"/>
    </ligand>
</feature>
<dbReference type="InterPro" id="IPR004794">
    <property type="entry name" value="Eubact_RibD"/>
</dbReference>
<dbReference type="Gene3D" id="3.40.140.10">
    <property type="entry name" value="Cytidine Deaminase, domain 2"/>
    <property type="match status" value="1"/>
</dbReference>
<feature type="binding site" evidence="16">
    <location>
        <position position="81"/>
    </location>
    <ligand>
        <name>Zn(2+)</name>
        <dbReference type="ChEBI" id="CHEBI:29105"/>
        <note>catalytic</note>
    </ligand>
</feature>
<dbReference type="AlphaFoldDB" id="A0A1J1CD21"/>
<dbReference type="EC" id="3.5.4.26" evidence="13"/>
<dbReference type="PANTHER" id="PTHR38011:SF7">
    <property type="entry name" value="2,5-DIAMINO-6-RIBOSYLAMINO-4(3H)-PYRIMIDINONE 5'-PHOSPHATE REDUCTASE"/>
    <property type="match status" value="1"/>
</dbReference>
<keyword evidence="12" id="KW-0511">Multifunctional enzyme</keyword>
<dbReference type="UniPathway" id="UPA00275">
    <property type="reaction ID" value="UER00401"/>
</dbReference>
<dbReference type="InterPro" id="IPR011549">
    <property type="entry name" value="RibD_C"/>
</dbReference>
<keyword evidence="11 13" id="KW-0560">Oxidoreductase</keyword>
<evidence type="ECO:0000313" key="19">
    <source>
        <dbReference type="Proteomes" id="UP000183868"/>
    </source>
</evidence>
<name>A0A1J1CD21_CALAY</name>
<dbReference type="EMBL" id="CP018099">
    <property type="protein sequence ID" value="APF20621.1"/>
    <property type="molecule type" value="Genomic_DNA"/>
</dbReference>
<dbReference type="CDD" id="cd01284">
    <property type="entry name" value="Riboflavin_deaminase-reductase"/>
    <property type="match status" value="1"/>
</dbReference>
<dbReference type="GO" id="GO:0009231">
    <property type="term" value="P:riboflavin biosynthetic process"/>
    <property type="evidence" value="ECO:0007669"/>
    <property type="project" value="UniProtKB-UniPathway"/>
</dbReference>
<dbReference type="PROSITE" id="PS51747">
    <property type="entry name" value="CYT_DCMP_DEAMINASES_2"/>
    <property type="match status" value="1"/>
</dbReference>
<reference evidence="18 19" key="1">
    <citation type="submission" date="2016-11" db="EMBL/GenBank/DDBJ databases">
        <title>Genomic analysis of Caldithrix abyssi and proposal of a novel bacterial phylum Caldithrichaeota.</title>
        <authorList>
            <person name="Kublanov I."/>
            <person name="Sigalova O."/>
            <person name="Gavrilov S."/>
            <person name="Lebedinsky A."/>
            <person name="Ivanova N."/>
            <person name="Daum C."/>
            <person name="Reddy T."/>
            <person name="Klenk H.P."/>
            <person name="Goker M."/>
            <person name="Reva O."/>
            <person name="Miroshnichenko M."/>
            <person name="Kyprides N."/>
            <person name="Woyke T."/>
            <person name="Gelfand M."/>
        </authorList>
    </citation>
    <scope>NUCLEOTIDE SEQUENCE [LARGE SCALE GENOMIC DNA]</scope>
    <source>
        <strain evidence="18 19">LF13</strain>
    </source>
</reference>
<dbReference type="NCBIfam" id="TIGR00227">
    <property type="entry name" value="ribD_Cterm"/>
    <property type="match status" value="1"/>
</dbReference>
<protein>
    <recommendedName>
        <fullName evidence="13">Riboflavin biosynthesis protein RibD</fullName>
    </recommendedName>
    <domain>
        <recommendedName>
            <fullName evidence="13">Diaminohydroxyphosphoribosylaminopyrimidine deaminase</fullName>
            <shortName evidence="13">DRAP deaminase</shortName>
            <ecNumber evidence="13">3.5.4.26</ecNumber>
        </recommendedName>
        <alternativeName>
            <fullName evidence="13">Riboflavin-specific deaminase</fullName>
        </alternativeName>
    </domain>
    <domain>
        <recommendedName>
            <fullName evidence="13">5-amino-6-(5-phosphoribosylamino)uracil reductase</fullName>
            <ecNumber evidence="13">1.1.1.193</ecNumber>
        </recommendedName>
        <alternativeName>
            <fullName evidence="13">HTP reductase</fullName>
        </alternativeName>
    </domain>
</protein>
<evidence type="ECO:0000256" key="5">
    <source>
        <dbReference type="ARBA" id="ARBA00007417"/>
    </source>
</evidence>
<dbReference type="GO" id="GO:0046872">
    <property type="term" value="F:metal ion binding"/>
    <property type="evidence" value="ECO:0007669"/>
    <property type="project" value="UniProtKB-KW"/>
</dbReference>
<dbReference type="GO" id="GO:0050661">
    <property type="term" value="F:NADP binding"/>
    <property type="evidence" value="ECO:0007669"/>
    <property type="project" value="InterPro"/>
</dbReference>
<gene>
    <name evidence="18" type="ORF">Cabys_3876</name>
</gene>
<feature type="binding site" evidence="15">
    <location>
        <position position="191"/>
    </location>
    <ligand>
        <name>substrate</name>
    </ligand>
</feature>
<feature type="binding site" evidence="15">
    <location>
        <position position="214"/>
    </location>
    <ligand>
        <name>substrate</name>
    </ligand>
</feature>
<keyword evidence="10 13" id="KW-0521">NADP</keyword>
<evidence type="ECO:0000259" key="17">
    <source>
        <dbReference type="PROSITE" id="PS51747"/>
    </source>
</evidence>
<comment type="function">
    <text evidence="1 13">Converts 2,5-diamino-6-(ribosylamino)-4(3h)-pyrimidinone 5'-phosphate into 5-amino-6-(ribosylamino)-2,4(1h,3h)-pyrimidinedione 5'-phosphate.</text>
</comment>
<dbReference type="PANTHER" id="PTHR38011">
    <property type="entry name" value="DIHYDROFOLATE REDUCTASE FAMILY PROTEIN (AFU_ORTHOLOGUE AFUA_8G06820)"/>
    <property type="match status" value="1"/>
</dbReference>
<comment type="pathway">
    <text evidence="2 13">Cofactor biosynthesis; riboflavin biosynthesis; 5-amino-6-(D-ribitylamino)uracil from GTP: step 2/4.</text>
</comment>
<keyword evidence="6 13" id="KW-0686">Riboflavin biosynthesis</keyword>
<dbReference type="InterPro" id="IPR050765">
    <property type="entry name" value="Riboflavin_Biosynth_HTPR"/>
</dbReference>
<feature type="binding site" evidence="15">
    <location>
        <position position="161"/>
    </location>
    <ligand>
        <name>NADP(+)</name>
        <dbReference type="ChEBI" id="CHEBI:58349"/>
    </ligand>
</feature>
<feature type="active site" description="Proton donor" evidence="14">
    <location>
        <position position="58"/>
    </location>
</feature>
<dbReference type="GO" id="GO:0008703">
    <property type="term" value="F:5-amino-6-(5-phosphoribosylamino)uracil reductase activity"/>
    <property type="evidence" value="ECO:0007669"/>
    <property type="project" value="UniProtKB-EC"/>
</dbReference>
<dbReference type="KEGG" id="caby:Cabys_3876"/>
<feature type="binding site" evidence="15">
    <location>
        <position position="207"/>
    </location>
    <ligand>
        <name>NADP(+)</name>
        <dbReference type="ChEBI" id="CHEBI:58349"/>
    </ligand>
</feature>
<dbReference type="Proteomes" id="UP000183868">
    <property type="component" value="Chromosome"/>
</dbReference>
<evidence type="ECO:0000256" key="6">
    <source>
        <dbReference type="ARBA" id="ARBA00022619"/>
    </source>
</evidence>
<dbReference type="FunFam" id="3.40.140.10:FF:000025">
    <property type="entry name" value="Riboflavin biosynthesis protein RibD"/>
    <property type="match status" value="1"/>
</dbReference>
<evidence type="ECO:0000256" key="1">
    <source>
        <dbReference type="ARBA" id="ARBA00002151"/>
    </source>
</evidence>
<comment type="catalytic activity">
    <reaction evidence="13">
        <text>2,5-diamino-6-hydroxy-4-(5-phosphoribosylamino)-pyrimidine + H2O + H(+) = 5-amino-6-(5-phospho-D-ribosylamino)uracil + NH4(+)</text>
        <dbReference type="Rhea" id="RHEA:21868"/>
        <dbReference type="ChEBI" id="CHEBI:15377"/>
        <dbReference type="ChEBI" id="CHEBI:15378"/>
        <dbReference type="ChEBI" id="CHEBI:28938"/>
        <dbReference type="ChEBI" id="CHEBI:58453"/>
        <dbReference type="ChEBI" id="CHEBI:58614"/>
        <dbReference type="EC" id="3.5.4.26"/>
    </reaction>
</comment>
<comment type="catalytic activity">
    <reaction evidence="13">
        <text>5-amino-6-(5-phospho-D-ribitylamino)uracil + NADP(+) = 5-amino-6-(5-phospho-D-ribosylamino)uracil + NADPH + H(+)</text>
        <dbReference type="Rhea" id="RHEA:17845"/>
        <dbReference type="ChEBI" id="CHEBI:15378"/>
        <dbReference type="ChEBI" id="CHEBI:57783"/>
        <dbReference type="ChEBI" id="CHEBI:58349"/>
        <dbReference type="ChEBI" id="CHEBI:58421"/>
        <dbReference type="ChEBI" id="CHEBI:58453"/>
        <dbReference type="EC" id="1.1.1.193"/>
    </reaction>
</comment>
<feature type="binding site" evidence="16">
    <location>
        <position position="56"/>
    </location>
    <ligand>
        <name>Zn(2+)</name>
        <dbReference type="ChEBI" id="CHEBI:29105"/>
        <note>catalytic</note>
    </ligand>
</feature>
<evidence type="ECO:0000256" key="13">
    <source>
        <dbReference type="PIRNR" id="PIRNR006769"/>
    </source>
</evidence>
<evidence type="ECO:0000256" key="11">
    <source>
        <dbReference type="ARBA" id="ARBA00023002"/>
    </source>
</evidence>
<dbReference type="Pfam" id="PF00383">
    <property type="entry name" value="dCMP_cyt_deam_1"/>
    <property type="match status" value="1"/>
</dbReference>
<accession>A0A1J1CD21</accession>
<dbReference type="InterPro" id="IPR002125">
    <property type="entry name" value="CMP_dCMP_dom"/>
</dbReference>
<feature type="domain" description="CMP/dCMP-type deaminase" evidence="17">
    <location>
        <begin position="7"/>
        <end position="130"/>
    </location>
</feature>
<evidence type="ECO:0000256" key="7">
    <source>
        <dbReference type="ARBA" id="ARBA00022723"/>
    </source>
</evidence>
<comment type="pathway">
    <text evidence="3 13">Cofactor biosynthesis; riboflavin biosynthesis; 5-amino-6-(D-ribitylamino)uracil from GTP: step 3/4.</text>
</comment>
<evidence type="ECO:0000256" key="15">
    <source>
        <dbReference type="PIRSR" id="PIRSR006769-2"/>
    </source>
</evidence>
<comment type="cofactor">
    <cofactor evidence="13 16">
        <name>Zn(2+)</name>
        <dbReference type="ChEBI" id="CHEBI:29105"/>
    </cofactor>
    <text evidence="13 16">Binds 1 zinc ion.</text>
</comment>
<proteinExistence type="inferred from homology"/>
<evidence type="ECO:0000256" key="2">
    <source>
        <dbReference type="ARBA" id="ARBA00004882"/>
    </source>
</evidence>
<dbReference type="PIRSF" id="PIRSF006769">
    <property type="entry name" value="RibD"/>
    <property type="match status" value="1"/>
</dbReference>
<feature type="binding site" evidence="15">
    <location>
        <position position="203"/>
    </location>
    <ligand>
        <name>substrate</name>
    </ligand>
</feature>
<dbReference type="InterPro" id="IPR002734">
    <property type="entry name" value="RibDG_C"/>
</dbReference>